<dbReference type="Proteomes" id="UP001186974">
    <property type="component" value="Unassembled WGS sequence"/>
</dbReference>
<evidence type="ECO:0000313" key="2">
    <source>
        <dbReference type="Proteomes" id="UP001186974"/>
    </source>
</evidence>
<proteinExistence type="predicted"/>
<name>A0ACC3DTR6_9PEZI</name>
<comment type="caution">
    <text evidence="1">The sequence shown here is derived from an EMBL/GenBank/DDBJ whole genome shotgun (WGS) entry which is preliminary data.</text>
</comment>
<gene>
    <name evidence="1" type="ORF">LTS18_003370</name>
</gene>
<reference evidence="1" key="1">
    <citation type="submission" date="2024-09" db="EMBL/GenBank/DDBJ databases">
        <title>Black Yeasts Isolated from many extreme environments.</title>
        <authorList>
            <person name="Coleine C."/>
            <person name="Stajich J.E."/>
            <person name="Selbmann L."/>
        </authorList>
    </citation>
    <scope>NUCLEOTIDE SEQUENCE</scope>
    <source>
        <strain evidence="1">CCFEE 5737</strain>
    </source>
</reference>
<accession>A0ACC3DTR6</accession>
<sequence>MSNIIPEIREPNEFPYCFWHPVVASEETYRKLAKRYPQLRYLVGRACAVAGYTDLYQELDLLPEVSIAEEARESDVLGAAIYRQIMSSKTKYAVLDDYTRTINEHSPRVAHLNGDTCVRSYLDAKQEHNKAPCRNPYNNWEDHYDKRYFDITEDMCVDLHRSELEWPPEVLDLLFTPLPADLPTARKDPLILSAAHYGDIDRYARLKRPEMVEYELECVVRGIYHNTMFAKWWSLQARRLKQSEAHAIGSAVEARFIMNNDLSRVKVWSEDFVPPEMIWYPTRAHWKTYEELARLSPKRGGLARAAAHACIVCDYQHSFDKIEFVPSAEMLGEARQSHNPYYLQKIERMAEEQQLDLDGDLAIMIERDDDLPTVRRLFEPSTTCIYNPIHMGSLDWEIPDIYGSVGPQFSAIELKVCAPRDVQAKHDNVGILDDYQSPDHIRK</sequence>
<keyword evidence="2" id="KW-1185">Reference proteome</keyword>
<dbReference type="EMBL" id="JAWDJW010000798">
    <property type="protein sequence ID" value="KAK3080004.1"/>
    <property type="molecule type" value="Genomic_DNA"/>
</dbReference>
<organism evidence="1 2">
    <name type="scientific">Coniosporium uncinatum</name>
    <dbReference type="NCBI Taxonomy" id="93489"/>
    <lineage>
        <taxon>Eukaryota</taxon>
        <taxon>Fungi</taxon>
        <taxon>Dikarya</taxon>
        <taxon>Ascomycota</taxon>
        <taxon>Pezizomycotina</taxon>
        <taxon>Dothideomycetes</taxon>
        <taxon>Dothideomycetes incertae sedis</taxon>
        <taxon>Coniosporium</taxon>
    </lineage>
</organism>
<evidence type="ECO:0000313" key="1">
    <source>
        <dbReference type="EMBL" id="KAK3080004.1"/>
    </source>
</evidence>
<protein>
    <submittedName>
        <fullName evidence="1">Uncharacterized protein</fullName>
    </submittedName>
</protein>